<feature type="region of interest" description="Disordered" evidence="1">
    <location>
        <begin position="1"/>
        <end position="75"/>
    </location>
</feature>
<name>A0A6A5BX05_NAEFO</name>
<feature type="compositionally biased region" description="Polar residues" evidence="1">
    <location>
        <begin position="54"/>
        <end position="75"/>
    </location>
</feature>
<gene>
    <name evidence="2" type="ORF">FDP41_003177</name>
</gene>
<sequence length="704" mass="79990">MMIAAAVSGATPSDKANNQPIESPEKETPSTSMNGKPAFRASAELENIKGYGSPPNSKNSNIGVDTPLNVSPTVPPVTDSSLQMSFNDLSESEKEVILNLLTNVPDSFLSFSKEQGTNTVKIVYKSGSDPTTERNTSKVSSSCNNSNGSDTSRKTMRSLDWALRLLDDIYNARYQCFLSEIASPDGTLEAFSSFVFNHLSKKLGLESLVKQTTTELLECVKYYREENKQLELFGLFLTPYYSAVDLMFFLYCRSQVINECIEGDRIPYVNRYKRVKLGVVPHYVPLSRLAYLIKRSLRDQPRQLVSNCTNEFKKLLSKKKKKDQKKKDSRFCREENIELYEFLIILLVNYKAFRESKNSANQYFFYTILPEEVPSYNRIRNKDLLPYIVLRETSFFKGFKTSKRLADSTGKDIVLKGDASYNNVLLDLNTEADMMEQRKQRKQERQNKLDITSEENDLMTAFLTNTSTIISPALSGSKRGKLGTLLVEEAVKAEKNDSLVKELSNLPLDDLLDHLSHSNTFEESLRSSNNFNNIITDFSDLQIHEEEDEEDEETLLQQLQETIAKIEKKRFKKAVSDSLEDEFKDHLLRRSSSLSATNHSSLNDQDSSSYQDLESISIGEGYELDDEFIDGDEEHHIYHEKEHTLKQLKEKLPRKDVYELREEEDIVPPSPAHSRIPQEVTQQASPAVSGIALLSPPISPNCNQ</sequence>
<evidence type="ECO:0000256" key="1">
    <source>
        <dbReference type="SAM" id="MobiDB-lite"/>
    </source>
</evidence>
<reference evidence="2 3" key="1">
    <citation type="journal article" date="2019" name="Sci. Rep.">
        <title>Nanopore sequencing improves the draft genome of the human pathogenic amoeba Naegleria fowleri.</title>
        <authorList>
            <person name="Liechti N."/>
            <person name="Schurch N."/>
            <person name="Bruggmann R."/>
            <person name="Wittwer M."/>
        </authorList>
    </citation>
    <scope>NUCLEOTIDE SEQUENCE [LARGE SCALE GENOMIC DNA]</scope>
    <source>
        <strain evidence="2 3">ATCC 30894</strain>
    </source>
</reference>
<feature type="compositionally biased region" description="Polar residues" evidence="1">
    <location>
        <begin position="137"/>
        <end position="150"/>
    </location>
</feature>
<evidence type="ECO:0000313" key="3">
    <source>
        <dbReference type="Proteomes" id="UP000444721"/>
    </source>
</evidence>
<feature type="compositionally biased region" description="Polar residues" evidence="1">
    <location>
        <begin position="10"/>
        <end position="21"/>
    </location>
</feature>
<feature type="region of interest" description="Disordered" evidence="1">
    <location>
        <begin position="594"/>
        <end position="613"/>
    </location>
</feature>
<dbReference type="VEuPathDB" id="AmoebaDB:NF0030260"/>
<dbReference type="VEuPathDB" id="AmoebaDB:FDP41_003177"/>
<feature type="region of interest" description="Disordered" evidence="1">
    <location>
        <begin position="125"/>
        <end position="153"/>
    </location>
</feature>
<dbReference type="Proteomes" id="UP000444721">
    <property type="component" value="Unassembled WGS sequence"/>
</dbReference>
<accession>A0A6A5BX05</accession>
<dbReference type="VEuPathDB" id="AmoebaDB:NfTy_059460"/>
<evidence type="ECO:0000313" key="2">
    <source>
        <dbReference type="EMBL" id="KAF0977855.1"/>
    </source>
</evidence>
<dbReference type="OrthoDB" id="10383547at2759"/>
<dbReference type="OMA" id="FFLYCRS"/>
<feature type="compositionally biased region" description="Low complexity" evidence="1">
    <location>
        <begin position="594"/>
        <end position="603"/>
    </location>
</feature>
<organism evidence="2 3">
    <name type="scientific">Naegleria fowleri</name>
    <name type="common">Brain eating amoeba</name>
    <dbReference type="NCBI Taxonomy" id="5763"/>
    <lineage>
        <taxon>Eukaryota</taxon>
        <taxon>Discoba</taxon>
        <taxon>Heterolobosea</taxon>
        <taxon>Tetramitia</taxon>
        <taxon>Eutetramitia</taxon>
        <taxon>Vahlkampfiidae</taxon>
        <taxon>Naegleria</taxon>
    </lineage>
</organism>
<dbReference type="RefSeq" id="XP_044562568.1">
    <property type="nucleotide sequence ID" value="XM_044706452.1"/>
</dbReference>
<dbReference type="EMBL" id="VFQX01000033">
    <property type="protein sequence ID" value="KAF0977855.1"/>
    <property type="molecule type" value="Genomic_DNA"/>
</dbReference>
<feature type="region of interest" description="Disordered" evidence="1">
    <location>
        <begin position="662"/>
        <end position="684"/>
    </location>
</feature>
<protein>
    <submittedName>
        <fullName evidence="2">Uncharacterized protein</fullName>
    </submittedName>
</protein>
<dbReference type="GeneID" id="68110395"/>
<dbReference type="AlphaFoldDB" id="A0A6A5BX05"/>
<proteinExistence type="predicted"/>
<feature type="compositionally biased region" description="Polar residues" evidence="1">
    <location>
        <begin position="604"/>
        <end position="613"/>
    </location>
</feature>
<keyword evidence="3" id="KW-1185">Reference proteome</keyword>
<comment type="caution">
    <text evidence="2">The sequence shown here is derived from an EMBL/GenBank/DDBJ whole genome shotgun (WGS) entry which is preliminary data.</text>
</comment>